<dbReference type="InterPro" id="IPR046335">
    <property type="entry name" value="LacI/GalR-like_sensor"/>
</dbReference>
<dbReference type="CDD" id="cd01392">
    <property type="entry name" value="HTH_LacI"/>
    <property type="match status" value="1"/>
</dbReference>
<protein>
    <submittedName>
        <fullName evidence="5">LacI family transcriptional regulator</fullName>
    </submittedName>
</protein>
<evidence type="ECO:0000256" key="3">
    <source>
        <dbReference type="ARBA" id="ARBA00023163"/>
    </source>
</evidence>
<dbReference type="Gene3D" id="3.40.50.2300">
    <property type="match status" value="2"/>
</dbReference>
<dbReference type="InterPro" id="IPR000843">
    <property type="entry name" value="HTH_LacI"/>
</dbReference>
<dbReference type="Gene3D" id="1.10.260.40">
    <property type="entry name" value="lambda repressor-like DNA-binding domains"/>
    <property type="match status" value="1"/>
</dbReference>
<dbReference type="Proteomes" id="UP001524473">
    <property type="component" value="Unassembled WGS sequence"/>
</dbReference>
<dbReference type="SUPFAM" id="SSF53822">
    <property type="entry name" value="Periplasmic binding protein-like I"/>
    <property type="match status" value="1"/>
</dbReference>
<dbReference type="Pfam" id="PF00356">
    <property type="entry name" value="LacI"/>
    <property type="match status" value="1"/>
</dbReference>
<keyword evidence="3" id="KW-0804">Transcription</keyword>
<dbReference type="EMBL" id="JANFZH010000005">
    <property type="protein sequence ID" value="MCQ4838950.1"/>
    <property type="molecule type" value="Genomic_DNA"/>
</dbReference>
<gene>
    <name evidence="5" type="ORF">NE695_03350</name>
</gene>
<dbReference type="PANTHER" id="PTHR30146">
    <property type="entry name" value="LACI-RELATED TRANSCRIPTIONAL REPRESSOR"/>
    <property type="match status" value="1"/>
</dbReference>
<proteinExistence type="predicted"/>
<dbReference type="Pfam" id="PF13377">
    <property type="entry name" value="Peripla_BP_3"/>
    <property type="match status" value="1"/>
</dbReference>
<reference evidence="5 6" key="1">
    <citation type="submission" date="2022-06" db="EMBL/GenBank/DDBJ databases">
        <title>Isolation of gut microbiota from human fecal samples.</title>
        <authorList>
            <person name="Pamer E.G."/>
            <person name="Barat B."/>
            <person name="Waligurski E."/>
            <person name="Medina S."/>
            <person name="Paddock L."/>
            <person name="Mostad J."/>
        </authorList>
    </citation>
    <scope>NUCLEOTIDE SEQUENCE [LARGE SCALE GENOMIC DNA]</scope>
    <source>
        <strain evidence="5 6">DFI.9.73</strain>
    </source>
</reference>
<accession>A0ABT1RX75</accession>
<dbReference type="InterPro" id="IPR010982">
    <property type="entry name" value="Lambda_DNA-bd_dom_sf"/>
</dbReference>
<dbReference type="CDD" id="cd06267">
    <property type="entry name" value="PBP1_LacI_sugar_binding-like"/>
    <property type="match status" value="1"/>
</dbReference>
<dbReference type="GeneID" id="90531788"/>
<dbReference type="PROSITE" id="PS50932">
    <property type="entry name" value="HTH_LACI_2"/>
    <property type="match status" value="1"/>
</dbReference>
<dbReference type="RefSeq" id="WP_066862158.1">
    <property type="nucleotide sequence ID" value="NZ_CABKVV010000012.1"/>
</dbReference>
<dbReference type="SUPFAM" id="SSF47413">
    <property type="entry name" value="lambda repressor-like DNA-binding domains"/>
    <property type="match status" value="1"/>
</dbReference>
<keyword evidence="2" id="KW-0238">DNA-binding</keyword>
<evidence type="ECO:0000313" key="5">
    <source>
        <dbReference type="EMBL" id="MCQ4838950.1"/>
    </source>
</evidence>
<sequence>MAVSIKDVGRLAGVSVSTVSRAFNGYSDINPVTKQRILEAAEALGYSPNISARNLSSKKKQNIGLVISGFLQENTAQARNDEFEFWLMHGAYRCARDLDLDVAMYSIDSEFQKKKTYEQFCAERNLSGTLMFGLKITDDYFHQLHDAEIPCVTVDTLVRGRNVGCVTIDNVLAFQELTQYLFDLGHRELLLITGRKTAAVTMERMAGAYEAYLANNFEFRKENVVYCDFREDEAYRKTKIYLQKKQKNGATAFLCMSDMMAVGVLRAVKECGYRVPEDFSVVGFDGILLTTYTEPKLTTVDQQIEQKGYEGMRLLSRILERPEEARCLYLPHVLKERQSTGQKNEGGG</sequence>
<evidence type="ECO:0000256" key="2">
    <source>
        <dbReference type="ARBA" id="ARBA00023125"/>
    </source>
</evidence>
<evidence type="ECO:0000256" key="1">
    <source>
        <dbReference type="ARBA" id="ARBA00023015"/>
    </source>
</evidence>
<organism evidence="5 6">
    <name type="scientific">Neglectibacter timonensis</name>
    <dbReference type="NCBI Taxonomy" id="1776382"/>
    <lineage>
        <taxon>Bacteria</taxon>
        <taxon>Bacillati</taxon>
        <taxon>Bacillota</taxon>
        <taxon>Clostridia</taxon>
        <taxon>Eubacteriales</taxon>
        <taxon>Oscillospiraceae</taxon>
        <taxon>Neglectibacter</taxon>
    </lineage>
</organism>
<evidence type="ECO:0000259" key="4">
    <source>
        <dbReference type="PROSITE" id="PS50932"/>
    </source>
</evidence>
<dbReference type="PANTHER" id="PTHR30146:SF109">
    <property type="entry name" value="HTH-TYPE TRANSCRIPTIONAL REGULATOR GALS"/>
    <property type="match status" value="1"/>
</dbReference>
<keyword evidence="6" id="KW-1185">Reference proteome</keyword>
<dbReference type="SMART" id="SM00354">
    <property type="entry name" value="HTH_LACI"/>
    <property type="match status" value="1"/>
</dbReference>
<dbReference type="InterPro" id="IPR028082">
    <property type="entry name" value="Peripla_BP_I"/>
</dbReference>
<feature type="domain" description="HTH lacI-type" evidence="4">
    <location>
        <begin position="3"/>
        <end position="57"/>
    </location>
</feature>
<comment type="caution">
    <text evidence="5">The sequence shown here is derived from an EMBL/GenBank/DDBJ whole genome shotgun (WGS) entry which is preliminary data.</text>
</comment>
<evidence type="ECO:0000313" key="6">
    <source>
        <dbReference type="Proteomes" id="UP001524473"/>
    </source>
</evidence>
<keyword evidence="1" id="KW-0805">Transcription regulation</keyword>
<name>A0ABT1RX75_9FIRM</name>